<dbReference type="InterPro" id="IPR021309">
    <property type="entry name" value="YgaP-like_TM"/>
</dbReference>
<reference evidence="3 4" key="1">
    <citation type="submission" date="2017-07" db="EMBL/GenBank/DDBJ databases">
        <title>Elstera cyanobacteriorum sp. nov., a novel bacterium isolated from cyanobacterial aggregates in a eutrophic lake.</title>
        <authorList>
            <person name="Cai H."/>
        </authorList>
    </citation>
    <scope>NUCLEOTIDE SEQUENCE [LARGE SCALE GENOMIC DNA]</scope>
    <source>
        <strain evidence="3 4">TH019</strain>
    </source>
</reference>
<proteinExistence type="predicted"/>
<comment type="caution">
    <text evidence="3">The sequence shown here is derived from an EMBL/GenBank/DDBJ whole genome shotgun (WGS) entry which is preliminary data.</text>
</comment>
<sequence>MFWIKNIPGWERGLRVAAGAGLIVAGGLAGPLAWKTGLILGGGIAILTAIVGFCPACALVGRRLDRRLKG</sequence>
<keyword evidence="4" id="KW-1185">Reference proteome</keyword>
<dbReference type="Proteomes" id="UP000216361">
    <property type="component" value="Unassembled WGS sequence"/>
</dbReference>
<feature type="transmembrane region" description="Helical" evidence="1">
    <location>
        <begin position="38"/>
        <end position="61"/>
    </location>
</feature>
<name>A0A255XM27_9PROT</name>
<evidence type="ECO:0000313" key="3">
    <source>
        <dbReference type="EMBL" id="OYQ17454.1"/>
    </source>
</evidence>
<accession>A0A255XM27</accession>
<protein>
    <recommendedName>
        <fullName evidence="2">Inner membrane protein YgaP-like transmembrane domain-containing protein</fullName>
    </recommendedName>
</protein>
<dbReference type="AlphaFoldDB" id="A0A255XM27"/>
<dbReference type="EMBL" id="NOXS01000034">
    <property type="protein sequence ID" value="OYQ17454.1"/>
    <property type="molecule type" value="Genomic_DNA"/>
</dbReference>
<keyword evidence="1" id="KW-0812">Transmembrane</keyword>
<feature type="transmembrane region" description="Helical" evidence="1">
    <location>
        <begin position="12"/>
        <end position="32"/>
    </location>
</feature>
<evidence type="ECO:0000256" key="1">
    <source>
        <dbReference type="SAM" id="Phobius"/>
    </source>
</evidence>
<keyword evidence="1" id="KW-1133">Transmembrane helix</keyword>
<evidence type="ECO:0000313" key="4">
    <source>
        <dbReference type="Proteomes" id="UP000216361"/>
    </source>
</evidence>
<feature type="domain" description="Inner membrane protein YgaP-like transmembrane" evidence="2">
    <location>
        <begin position="5"/>
        <end position="63"/>
    </location>
</feature>
<keyword evidence="1" id="KW-0472">Membrane</keyword>
<dbReference type="RefSeq" id="WP_094410112.1">
    <property type="nucleotide sequence ID" value="NZ_BMJZ01000005.1"/>
</dbReference>
<organism evidence="3 4">
    <name type="scientific">Elstera cyanobacteriorum</name>
    <dbReference type="NCBI Taxonomy" id="2022747"/>
    <lineage>
        <taxon>Bacteria</taxon>
        <taxon>Pseudomonadati</taxon>
        <taxon>Pseudomonadota</taxon>
        <taxon>Alphaproteobacteria</taxon>
        <taxon>Rhodospirillales</taxon>
        <taxon>Rhodospirillaceae</taxon>
        <taxon>Elstera</taxon>
    </lineage>
</organism>
<gene>
    <name evidence="3" type="ORF">CHR90_16010</name>
</gene>
<dbReference type="Pfam" id="PF11127">
    <property type="entry name" value="YgaP-like_TM"/>
    <property type="match status" value="1"/>
</dbReference>
<evidence type="ECO:0000259" key="2">
    <source>
        <dbReference type="Pfam" id="PF11127"/>
    </source>
</evidence>